<dbReference type="AlphaFoldDB" id="A0A1G7VFB9"/>
<dbReference type="InterPro" id="IPR029033">
    <property type="entry name" value="His_PPase_superfam"/>
</dbReference>
<dbReference type="InterPro" id="IPR013078">
    <property type="entry name" value="His_Pase_superF_clade-1"/>
</dbReference>
<evidence type="ECO:0000313" key="1">
    <source>
        <dbReference type="EMBL" id="SDG57630.1"/>
    </source>
</evidence>
<proteinExistence type="predicted"/>
<dbReference type="RefSeq" id="WP_093743421.1">
    <property type="nucleotide sequence ID" value="NZ_FNBP01000009.1"/>
</dbReference>
<dbReference type="Pfam" id="PF00300">
    <property type="entry name" value="His_Phos_1"/>
    <property type="match status" value="1"/>
</dbReference>
<keyword evidence="2" id="KW-1185">Reference proteome</keyword>
<reference evidence="2" key="1">
    <citation type="submission" date="2016-10" db="EMBL/GenBank/DDBJ databases">
        <authorList>
            <person name="Varghese N."/>
            <person name="Submissions S."/>
        </authorList>
    </citation>
    <scope>NUCLEOTIDE SEQUENCE [LARGE SCALE GENOMIC DNA]</scope>
    <source>
        <strain evidence="2">DSM 16477</strain>
    </source>
</reference>
<dbReference type="SMART" id="SM00855">
    <property type="entry name" value="PGAM"/>
    <property type="match status" value="1"/>
</dbReference>
<evidence type="ECO:0000313" key="2">
    <source>
        <dbReference type="Proteomes" id="UP000199399"/>
    </source>
</evidence>
<dbReference type="Proteomes" id="UP000199399">
    <property type="component" value="Unassembled WGS sequence"/>
</dbReference>
<dbReference type="EMBL" id="FNBP01000009">
    <property type="protein sequence ID" value="SDG57630.1"/>
    <property type="molecule type" value="Genomic_DNA"/>
</dbReference>
<dbReference type="SUPFAM" id="SSF53254">
    <property type="entry name" value="Phosphoglycerate mutase-like"/>
    <property type="match status" value="1"/>
</dbReference>
<dbReference type="PANTHER" id="PTHR47623:SF1">
    <property type="entry name" value="OS09G0287300 PROTEIN"/>
    <property type="match status" value="1"/>
</dbReference>
<gene>
    <name evidence="1" type="ORF">SAMN04489759_10932</name>
</gene>
<protein>
    <submittedName>
        <fullName evidence="1">Phosphohistidine phosphatase</fullName>
    </submittedName>
</protein>
<dbReference type="Gene3D" id="3.40.50.1240">
    <property type="entry name" value="Phosphoglycerate mutase-like"/>
    <property type="match status" value="1"/>
</dbReference>
<accession>A0A1G7VFB9</accession>
<dbReference type="CDD" id="cd07067">
    <property type="entry name" value="HP_PGM_like"/>
    <property type="match status" value="1"/>
</dbReference>
<organism evidence="1 2">
    <name type="scientific">Sulfitobacter delicatus</name>
    <dbReference type="NCBI Taxonomy" id="218672"/>
    <lineage>
        <taxon>Bacteria</taxon>
        <taxon>Pseudomonadati</taxon>
        <taxon>Pseudomonadota</taxon>
        <taxon>Alphaproteobacteria</taxon>
        <taxon>Rhodobacterales</taxon>
        <taxon>Roseobacteraceae</taxon>
        <taxon>Sulfitobacter</taxon>
    </lineage>
</organism>
<dbReference type="STRING" id="218672.SAMN04489759_10932"/>
<dbReference type="PANTHER" id="PTHR47623">
    <property type="entry name" value="OS09G0287300 PROTEIN"/>
    <property type="match status" value="1"/>
</dbReference>
<dbReference type="OrthoDB" id="9810154at2"/>
<sequence>MRRLILMRHAKSDWSQGTSDHDRPLNARGRAAAEALGNWLRTEGLVPGRVLCSTASRTRETCTLLNLPPSCVVDHHRQLYLADPDEIIGTLRQRAGGPSVLLVAHNPGIASAAASLLQDPPLQDSFNRYPSGATTVMDFDIDDWADLQWHSGRLRAFTVPKELV</sequence>
<name>A0A1G7VFB9_9RHOB</name>